<dbReference type="EMBL" id="JBHUIO010000019">
    <property type="protein sequence ID" value="MFD2172194.1"/>
    <property type="molecule type" value="Genomic_DNA"/>
</dbReference>
<name>A0ABW5A336_9BACL</name>
<keyword evidence="4" id="KW-1185">Reference proteome</keyword>
<feature type="region of interest" description="Disordered" evidence="1">
    <location>
        <begin position="28"/>
        <end position="52"/>
    </location>
</feature>
<dbReference type="PROSITE" id="PS51257">
    <property type="entry name" value="PROKAR_LIPOPROTEIN"/>
    <property type="match status" value="1"/>
</dbReference>
<feature type="signal peptide" evidence="2">
    <location>
        <begin position="1"/>
        <end position="21"/>
    </location>
</feature>
<accession>A0ABW5A336</accession>
<dbReference type="RefSeq" id="WP_386049583.1">
    <property type="nucleotide sequence ID" value="NZ_JBHUIO010000019.1"/>
</dbReference>
<gene>
    <name evidence="3" type="ORF">ACFSOY_19800</name>
</gene>
<evidence type="ECO:0000256" key="2">
    <source>
        <dbReference type="SAM" id="SignalP"/>
    </source>
</evidence>
<evidence type="ECO:0008006" key="5">
    <source>
        <dbReference type="Google" id="ProtNLM"/>
    </source>
</evidence>
<keyword evidence="2" id="KW-0732">Signal</keyword>
<evidence type="ECO:0000313" key="4">
    <source>
        <dbReference type="Proteomes" id="UP001597343"/>
    </source>
</evidence>
<sequence>MHTQKRTILLATALLSAAWLSGCGTKEKLTPQQQGNTPTAPALSPQGQNKPSLEMKVEVNRDKATITFHTENFHLSPEHYSGMHVPGEGHIHLFVDGSPSRISVKENVYVLQSLSKGKHKIEATLHTNNHQPYDVKDELEFEIK</sequence>
<evidence type="ECO:0000256" key="1">
    <source>
        <dbReference type="SAM" id="MobiDB-lite"/>
    </source>
</evidence>
<reference evidence="4" key="1">
    <citation type="journal article" date="2019" name="Int. J. Syst. Evol. Microbiol.">
        <title>The Global Catalogue of Microorganisms (GCM) 10K type strain sequencing project: providing services to taxonomists for standard genome sequencing and annotation.</title>
        <authorList>
            <consortium name="The Broad Institute Genomics Platform"/>
            <consortium name="The Broad Institute Genome Sequencing Center for Infectious Disease"/>
            <person name="Wu L."/>
            <person name="Ma J."/>
        </authorList>
    </citation>
    <scope>NUCLEOTIDE SEQUENCE [LARGE SCALE GENOMIC DNA]</scope>
    <source>
        <strain evidence="4">CGMCC 1.13574</strain>
    </source>
</reference>
<evidence type="ECO:0000313" key="3">
    <source>
        <dbReference type="EMBL" id="MFD2172194.1"/>
    </source>
</evidence>
<feature type="compositionally biased region" description="Polar residues" evidence="1">
    <location>
        <begin position="30"/>
        <end position="51"/>
    </location>
</feature>
<feature type="chain" id="PRO_5045340095" description="DUF4399 domain-containing protein" evidence="2">
    <location>
        <begin position="22"/>
        <end position="144"/>
    </location>
</feature>
<proteinExistence type="predicted"/>
<protein>
    <recommendedName>
        <fullName evidence="5">DUF4399 domain-containing protein</fullName>
    </recommendedName>
</protein>
<organism evidence="3 4">
    <name type="scientific">Tumebacillus lipolyticus</name>
    <dbReference type="NCBI Taxonomy" id="1280370"/>
    <lineage>
        <taxon>Bacteria</taxon>
        <taxon>Bacillati</taxon>
        <taxon>Bacillota</taxon>
        <taxon>Bacilli</taxon>
        <taxon>Bacillales</taxon>
        <taxon>Alicyclobacillaceae</taxon>
        <taxon>Tumebacillus</taxon>
    </lineage>
</organism>
<dbReference type="Proteomes" id="UP001597343">
    <property type="component" value="Unassembled WGS sequence"/>
</dbReference>
<comment type="caution">
    <text evidence="3">The sequence shown here is derived from an EMBL/GenBank/DDBJ whole genome shotgun (WGS) entry which is preliminary data.</text>
</comment>